<evidence type="ECO:0000313" key="2">
    <source>
        <dbReference type="EMBL" id="KFD61351.1"/>
    </source>
</evidence>
<feature type="region of interest" description="Disordered" evidence="1">
    <location>
        <begin position="69"/>
        <end position="135"/>
    </location>
</feature>
<feature type="compositionally biased region" description="Polar residues" evidence="1">
    <location>
        <begin position="114"/>
        <end position="124"/>
    </location>
</feature>
<dbReference type="Proteomes" id="UP000030758">
    <property type="component" value="Unassembled WGS sequence"/>
</dbReference>
<gene>
    <name evidence="2" type="ORF">M514_26484</name>
</gene>
<sequence>MKAHIMPFSDIPPKRDASFLNSDRKTSGVSPLRSLRLEKLSQASNGSMLNAARSASFTFSTLLLSSSGSSRYTVKAPPARRNGMTAATSTTLRSRHTSSNFRNQSLTHCDEEPSNSGMSLTSKARSPVESSMGPR</sequence>
<organism evidence="2">
    <name type="scientific">Trichuris suis</name>
    <name type="common">pig whipworm</name>
    <dbReference type="NCBI Taxonomy" id="68888"/>
    <lineage>
        <taxon>Eukaryota</taxon>
        <taxon>Metazoa</taxon>
        <taxon>Ecdysozoa</taxon>
        <taxon>Nematoda</taxon>
        <taxon>Enoplea</taxon>
        <taxon>Dorylaimia</taxon>
        <taxon>Trichinellida</taxon>
        <taxon>Trichuridae</taxon>
        <taxon>Trichuris</taxon>
    </lineage>
</organism>
<evidence type="ECO:0000256" key="1">
    <source>
        <dbReference type="SAM" id="MobiDB-lite"/>
    </source>
</evidence>
<dbReference type="AlphaFoldDB" id="A0A085MVV5"/>
<dbReference type="EMBL" id="KL367626">
    <property type="protein sequence ID" value="KFD61351.1"/>
    <property type="molecule type" value="Genomic_DNA"/>
</dbReference>
<feature type="region of interest" description="Disordered" evidence="1">
    <location>
        <begin position="1"/>
        <end position="31"/>
    </location>
</feature>
<accession>A0A085MVV5</accession>
<reference evidence="2" key="1">
    <citation type="journal article" date="2014" name="Nat. Genet.">
        <title>Genome and transcriptome of the porcine whipworm Trichuris suis.</title>
        <authorList>
            <person name="Jex A.R."/>
            <person name="Nejsum P."/>
            <person name="Schwarz E.M."/>
            <person name="Hu L."/>
            <person name="Young N.D."/>
            <person name="Hall R.S."/>
            <person name="Korhonen P.K."/>
            <person name="Liao S."/>
            <person name="Thamsborg S."/>
            <person name="Xia J."/>
            <person name="Xu P."/>
            <person name="Wang S."/>
            <person name="Scheerlinck J.P."/>
            <person name="Hofmann A."/>
            <person name="Sternberg P.W."/>
            <person name="Wang J."/>
            <person name="Gasser R.B."/>
        </authorList>
    </citation>
    <scope>NUCLEOTIDE SEQUENCE [LARGE SCALE GENOMIC DNA]</scope>
    <source>
        <strain evidence="2">DCEP-RM93F</strain>
    </source>
</reference>
<feature type="compositionally biased region" description="Basic and acidic residues" evidence="1">
    <location>
        <begin position="12"/>
        <end position="26"/>
    </location>
</feature>
<protein>
    <submittedName>
        <fullName evidence="2">Uncharacterized protein</fullName>
    </submittedName>
</protein>
<name>A0A085MVV5_9BILA</name>
<proteinExistence type="predicted"/>